<dbReference type="InterPro" id="IPR044880">
    <property type="entry name" value="NCX_ion-bd_dom_sf"/>
</dbReference>
<evidence type="ECO:0000256" key="1">
    <source>
        <dbReference type="ARBA" id="ARBA00004141"/>
    </source>
</evidence>
<evidence type="ECO:0000256" key="2">
    <source>
        <dbReference type="ARBA" id="ARBA00022692"/>
    </source>
</evidence>
<dbReference type="Proteomes" id="UP000192656">
    <property type="component" value="Unassembled WGS sequence"/>
</dbReference>
<gene>
    <name evidence="7" type="ORF">SAMN06297251_12065</name>
</gene>
<feature type="transmembrane region" description="Helical" evidence="5">
    <location>
        <begin position="190"/>
        <end position="212"/>
    </location>
</feature>
<dbReference type="InterPro" id="IPR004837">
    <property type="entry name" value="NaCa_Exmemb"/>
</dbReference>
<keyword evidence="8" id="KW-1185">Reference proteome</keyword>
<feature type="transmembrane region" description="Helical" evidence="5">
    <location>
        <begin position="116"/>
        <end position="137"/>
    </location>
</feature>
<feature type="domain" description="Sodium/calcium exchanger membrane region" evidence="6">
    <location>
        <begin position="11"/>
        <end position="169"/>
    </location>
</feature>
<feature type="transmembrane region" description="Helical" evidence="5">
    <location>
        <begin position="284"/>
        <end position="305"/>
    </location>
</feature>
<feature type="transmembrane region" description="Helical" evidence="5">
    <location>
        <begin position="149"/>
        <end position="170"/>
    </location>
</feature>
<dbReference type="GO" id="GO:0008273">
    <property type="term" value="F:calcium, potassium:sodium antiporter activity"/>
    <property type="evidence" value="ECO:0007669"/>
    <property type="project" value="TreeGrafter"/>
</dbReference>
<reference evidence="7 8" key="1">
    <citation type="submission" date="2017-04" db="EMBL/GenBank/DDBJ databases">
        <authorList>
            <person name="Afonso C.L."/>
            <person name="Miller P.J."/>
            <person name="Scott M.A."/>
            <person name="Spackman E."/>
            <person name="Goraichik I."/>
            <person name="Dimitrov K.M."/>
            <person name="Suarez D.L."/>
            <person name="Swayne D.E."/>
        </authorList>
    </citation>
    <scope>NUCLEOTIDE SEQUENCE [LARGE SCALE GENOMIC DNA]</scope>
    <source>
        <strain evidence="7 8">CGMCC 1.10972</strain>
    </source>
</reference>
<dbReference type="PANTHER" id="PTHR10846:SF8">
    <property type="entry name" value="INNER MEMBRANE PROTEIN YRBG"/>
    <property type="match status" value="1"/>
</dbReference>
<keyword evidence="3 5" id="KW-1133">Transmembrane helix</keyword>
<name>A0A1W2E2Z2_9HYPH</name>
<feature type="transmembrane region" description="Helical" evidence="5">
    <location>
        <begin position="37"/>
        <end position="57"/>
    </location>
</feature>
<comment type="subcellular location">
    <subcellularLocation>
        <location evidence="1">Membrane</location>
        <topology evidence="1">Multi-pass membrane protein</topology>
    </subcellularLocation>
</comment>
<organism evidence="7 8">
    <name type="scientific">Fulvimarina manganoxydans</name>
    <dbReference type="NCBI Taxonomy" id="937218"/>
    <lineage>
        <taxon>Bacteria</taxon>
        <taxon>Pseudomonadati</taxon>
        <taxon>Pseudomonadota</taxon>
        <taxon>Alphaproteobacteria</taxon>
        <taxon>Hyphomicrobiales</taxon>
        <taxon>Aurantimonadaceae</taxon>
        <taxon>Fulvimarina</taxon>
    </lineage>
</organism>
<dbReference type="GO" id="GO:0006874">
    <property type="term" value="P:intracellular calcium ion homeostasis"/>
    <property type="evidence" value="ECO:0007669"/>
    <property type="project" value="TreeGrafter"/>
</dbReference>
<dbReference type="Pfam" id="PF01699">
    <property type="entry name" value="Na_Ca_ex"/>
    <property type="match status" value="2"/>
</dbReference>
<dbReference type="GO" id="GO:0005262">
    <property type="term" value="F:calcium channel activity"/>
    <property type="evidence" value="ECO:0007669"/>
    <property type="project" value="TreeGrafter"/>
</dbReference>
<protein>
    <submittedName>
        <fullName evidence="7">Cation:H+ antiporter</fullName>
    </submittedName>
</protein>
<evidence type="ECO:0000313" key="7">
    <source>
        <dbReference type="EMBL" id="SMD04079.1"/>
    </source>
</evidence>
<dbReference type="STRING" id="937218.SAMN06297251_12065"/>
<dbReference type="InterPro" id="IPR004481">
    <property type="entry name" value="K/Na/Ca-exchanger"/>
</dbReference>
<sequence length="348" mass="37119">MHVFDSVWIWFAIAAIGTAIIWKGSGLLESSSEKLSIYYRLPPVVHGAIVVAVGSSFPELSTTVLSALVHGEFQLGVAAIVGSAIFNILVIPALAGLFSPKRLEADREIVYKEAQFYMVSVAVLLVTFSFAVIYFPAQSEGEGVIAGEMTRLLALIPVGLYALYVFVQYLEAKENPGDEPEPGTRVGRQWLIFLASLVVIVIGVEALVRSAIELGDMFGTPSFLWGFTVVAAGTSVPDAFVSIRMARKNEGVPAIANVLGSNIFDLLVAIPAGVLIAGATVINFSVAAPMMGLLTVATIALFLLMRTGMILTKRESVFLLVLYAAMVIWVTLESTGVTSLLSGLLMEG</sequence>
<dbReference type="RefSeq" id="WP_084411876.1">
    <property type="nucleotide sequence ID" value="NZ_FWXR01000020.1"/>
</dbReference>
<keyword evidence="2 5" id="KW-0812">Transmembrane</keyword>
<dbReference type="AlphaFoldDB" id="A0A1W2E2Z2"/>
<feature type="transmembrane region" description="Helical" evidence="5">
    <location>
        <begin position="317"/>
        <end position="345"/>
    </location>
</feature>
<proteinExistence type="predicted"/>
<dbReference type="EMBL" id="FWXR01000020">
    <property type="protein sequence ID" value="SMD04079.1"/>
    <property type="molecule type" value="Genomic_DNA"/>
</dbReference>
<keyword evidence="4 5" id="KW-0472">Membrane</keyword>
<feature type="transmembrane region" description="Helical" evidence="5">
    <location>
        <begin position="224"/>
        <end position="243"/>
    </location>
</feature>
<dbReference type="Gene3D" id="1.20.1420.30">
    <property type="entry name" value="NCX, central ion-binding region"/>
    <property type="match status" value="1"/>
</dbReference>
<dbReference type="PANTHER" id="PTHR10846">
    <property type="entry name" value="SODIUM/POTASSIUM/CALCIUM EXCHANGER"/>
    <property type="match status" value="1"/>
</dbReference>
<feature type="transmembrane region" description="Helical" evidence="5">
    <location>
        <begin position="77"/>
        <end position="95"/>
    </location>
</feature>
<feature type="domain" description="Sodium/calcium exchanger membrane region" evidence="6">
    <location>
        <begin position="190"/>
        <end position="331"/>
    </location>
</feature>
<accession>A0A1W2E2Z2</accession>
<dbReference type="GO" id="GO:0005886">
    <property type="term" value="C:plasma membrane"/>
    <property type="evidence" value="ECO:0007669"/>
    <property type="project" value="TreeGrafter"/>
</dbReference>
<evidence type="ECO:0000256" key="3">
    <source>
        <dbReference type="ARBA" id="ARBA00022989"/>
    </source>
</evidence>
<evidence type="ECO:0000259" key="6">
    <source>
        <dbReference type="Pfam" id="PF01699"/>
    </source>
</evidence>
<feature type="transmembrane region" description="Helical" evidence="5">
    <location>
        <begin position="255"/>
        <end position="278"/>
    </location>
</feature>
<evidence type="ECO:0000256" key="5">
    <source>
        <dbReference type="SAM" id="Phobius"/>
    </source>
</evidence>
<feature type="transmembrane region" description="Helical" evidence="5">
    <location>
        <begin position="6"/>
        <end position="25"/>
    </location>
</feature>
<evidence type="ECO:0000313" key="8">
    <source>
        <dbReference type="Proteomes" id="UP000192656"/>
    </source>
</evidence>
<evidence type="ECO:0000256" key="4">
    <source>
        <dbReference type="ARBA" id="ARBA00023136"/>
    </source>
</evidence>